<organism evidence="1 2">
    <name type="scientific">Bacillus phage Taffo16</name>
    <dbReference type="NCBI Taxonomy" id="2030094"/>
    <lineage>
        <taxon>Viruses</taxon>
        <taxon>Duplodnaviria</taxon>
        <taxon>Heunggongvirae</taxon>
        <taxon>Uroviricota</taxon>
        <taxon>Caudoviricetes</taxon>
        <taxon>Herelleviridae</taxon>
        <taxon>Bastillevirinae</taxon>
        <taxon>Bequatrovirus</taxon>
        <taxon>Bequatrovirus riley</taxon>
    </lineage>
</organism>
<proteinExistence type="predicted"/>
<sequence length="51" mass="5722">MGLIIRLYKRIVGRKTNSIDNRLSRVQESVSAYNSTIDIVISQNTKLLGGE</sequence>
<reference evidence="2" key="1">
    <citation type="submission" date="2017-08" db="EMBL/GenBank/DDBJ databases">
        <authorList>
            <person name="Puglisi K.M."/>
            <person name="Abker F."/>
            <person name="Adetunja A."/>
            <person name="Azinge I."/>
            <person name="Baskerville V."/>
            <person name="Brown C."/>
            <person name="Cabassa I."/>
            <person name="Cannady D."/>
            <person name="Duran G."/>
            <person name="Franklin M."/>
            <person name="Kontchou K."/>
            <person name="Kelly K."/>
            <person name="Mohamed A."/>
            <person name="Okusolubo T."/>
            <person name="Oriala D."/>
            <person name="Shrestha A."/>
            <person name="Song A."/>
            <person name="Spruill R."/>
            <person name="Williams K."/>
            <person name="Nunn R."/>
            <person name="Johnson A."/>
            <person name="Erill I."/>
            <person name="Caruso S.M."/>
        </authorList>
    </citation>
    <scope>NUCLEOTIDE SEQUENCE [LARGE SCALE GENOMIC DNA]</scope>
</reference>
<dbReference type="EMBL" id="MF765814">
    <property type="protein sequence ID" value="ASZ75735.1"/>
    <property type="molecule type" value="Genomic_DNA"/>
</dbReference>
<gene>
    <name evidence="1" type="ORF">TAFFO16_2</name>
</gene>
<protein>
    <submittedName>
        <fullName evidence="1">Uncharacterized protein</fullName>
    </submittedName>
</protein>
<evidence type="ECO:0000313" key="1">
    <source>
        <dbReference type="EMBL" id="ASZ75735.1"/>
    </source>
</evidence>
<accession>A0A249XUS5</accession>
<evidence type="ECO:0000313" key="2">
    <source>
        <dbReference type="Proteomes" id="UP000223534"/>
    </source>
</evidence>
<name>A0A249XUS5_9CAUD</name>
<dbReference type="Proteomes" id="UP000223534">
    <property type="component" value="Segment"/>
</dbReference>